<sequence length="118" mass="13140">MNGDIPIELWVDDRCANATFPVNAVPLSDSIFSGRPWTDTIFSSNTLEVVSDDRSFTGTTSTHLVRRSLSDRRDNSGYTSVYPLSFSSKSIAFGFYRMIYDVPNGPSISYCDSCVILF</sequence>
<comment type="caution">
    <text evidence="1">The sequence shown here is derived from an EMBL/GenBank/DDBJ whole genome shotgun (WGS) entry which is preliminary data.</text>
</comment>
<protein>
    <submittedName>
        <fullName evidence="1">Uncharacterized protein</fullName>
    </submittedName>
</protein>
<gene>
    <name evidence="1" type="ORF">AYI69_g10711</name>
</gene>
<dbReference type="EMBL" id="LSSM01007087">
    <property type="protein sequence ID" value="OMJ09360.1"/>
    <property type="molecule type" value="Genomic_DNA"/>
</dbReference>
<evidence type="ECO:0000313" key="1">
    <source>
        <dbReference type="EMBL" id="OMJ09360.1"/>
    </source>
</evidence>
<evidence type="ECO:0000313" key="2">
    <source>
        <dbReference type="Proteomes" id="UP000187429"/>
    </source>
</evidence>
<dbReference type="Proteomes" id="UP000187429">
    <property type="component" value="Unassembled WGS sequence"/>
</dbReference>
<dbReference type="AlphaFoldDB" id="A0A1R1X428"/>
<reference evidence="2" key="1">
    <citation type="submission" date="2017-01" db="EMBL/GenBank/DDBJ databases">
        <authorList>
            <person name="Wang Y."/>
            <person name="White M."/>
            <person name="Kvist S."/>
            <person name="Moncalvo J.-M."/>
        </authorList>
    </citation>
    <scope>NUCLEOTIDE SEQUENCE [LARGE SCALE GENOMIC DNA]</scope>
    <source>
        <strain evidence="2">ID-206-W2</strain>
    </source>
</reference>
<keyword evidence="2" id="KW-1185">Reference proteome</keyword>
<name>A0A1R1X428_9FUNG</name>
<proteinExistence type="predicted"/>
<accession>A0A1R1X428</accession>
<organism evidence="1 2">
    <name type="scientific">Smittium culicis</name>
    <dbReference type="NCBI Taxonomy" id="133412"/>
    <lineage>
        <taxon>Eukaryota</taxon>
        <taxon>Fungi</taxon>
        <taxon>Fungi incertae sedis</taxon>
        <taxon>Zoopagomycota</taxon>
        <taxon>Kickxellomycotina</taxon>
        <taxon>Harpellomycetes</taxon>
        <taxon>Harpellales</taxon>
        <taxon>Legeriomycetaceae</taxon>
        <taxon>Smittium</taxon>
    </lineage>
</organism>